<accession>A0A0R3KK36</accession>
<dbReference type="PROSITE" id="PS51819">
    <property type="entry name" value="VOC"/>
    <property type="match status" value="1"/>
</dbReference>
<feature type="domain" description="VOC" evidence="1">
    <location>
        <begin position="7"/>
        <end position="128"/>
    </location>
</feature>
<name>A0A0R3KK36_9BRAD</name>
<proteinExistence type="predicted"/>
<dbReference type="InterPro" id="IPR004360">
    <property type="entry name" value="Glyas_Fos-R_dOase_dom"/>
</dbReference>
<dbReference type="InterPro" id="IPR029068">
    <property type="entry name" value="Glyas_Bleomycin-R_OHBP_Dase"/>
</dbReference>
<dbReference type="InterPro" id="IPR037523">
    <property type="entry name" value="VOC_core"/>
</dbReference>
<dbReference type="Gene3D" id="3.10.180.10">
    <property type="entry name" value="2,3-Dihydroxybiphenyl 1,2-Dioxygenase, domain 1"/>
    <property type="match status" value="1"/>
</dbReference>
<dbReference type="STRING" id="280332.CQ12_22270"/>
<gene>
    <name evidence="2" type="ORF">CQ12_22270</name>
</gene>
<evidence type="ECO:0000313" key="3">
    <source>
        <dbReference type="Proteomes" id="UP000050863"/>
    </source>
</evidence>
<sequence length="131" mass="13954">MKTETAVIHHVSVGTNDVGRSKRFYDAVLPIVGIMLMADDEGGLGYGSGTFHFSVQVPIDGRPATVGNGSHIAFAVEDRSMVDRFYAAALDHGGRGSGAPGLRPAYDAHYYGAFVRDPDGHKIEVVTYAAK</sequence>
<dbReference type="PANTHER" id="PTHR35006">
    <property type="entry name" value="GLYOXALASE FAMILY PROTEIN (AFU_ORTHOLOGUE AFUA_5G14830)"/>
    <property type="match status" value="1"/>
</dbReference>
<evidence type="ECO:0000259" key="1">
    <source>
        <dbReference type="PROSITE" id="PS51819"/>
    </source>
</evidence>
<comment type="caution">
    <text evidence="2">The sequence shown here is derived from an EMBL/GenBank/DDBJ whole genome shotgun (WGS) entry which is preliminary data.</text>
</comment>
<dbReference type="SUPFAM" id="SSF54593">
    <property type="entry name" value="Glyoxalase/Bleomycin resistance protein/Dihydroxybiphenyl dioxygenase"/>
    <property type="match status" value="1"/>
</dbReference>
<keyword evidence="3" id="KW-1185">Reference proteome</keyword>
<protein>
    <submittedName>
        <fullName evidence="2">Glyoxalase</fullName>
    </submittedName>
</protein>
<dbReference type="CDD" id="cd07262">
    <property type="entry name" value="VOC_like"/>
    <property type="match status" value="1"/>
</dbReference>
<dbReference type="Proteomes" id="UP000050863">
    <property type="component" value="Unassembled WGS sequence"/>
</dbReference>
<evidence type="ECO:0000313" key="2">
    <source>
        <dbReference type="EMBL" id="KRQ93269.1"/>
    </source>
</evidence>
<dbReference type="AlphaFoldDB" id="A0A0R3KK36"/>
<dbReference type="EMBL" id="LLXZ01000227">
    <property type="protein sequence ID" value="KRQ93269.1"/>
    <property type="molecule type" value="Genomic_DNA"/>
</dbReference>
<dbReference type="Pfam" id="PF00903">
    <property type="entry name" value="Glyoxalase"/>
    <property type="match status" value="1"/>
</dbReference>
<reference evidence="2 3" key="1">
    <citation type="submission" date="2014-03" db="EMBL/GenBank/DDBJ databases">
        <title>Bradyrhizobium valentinum sp. nov., isolated from effective nodules of Lupinus mariae-josephae, a lupine endemic of basic-lime soils in Eastern Spain.</title>
        <authorList>
            <person name="Duran D."/>
            <person name="Rey L."/>
            <person name="Navarro A."/>
            <person name="Busquets A."/>
            <person name="Imperial J."/>
            <person name="Ruiz-Argueso T."/>
        </authorList>
    </citation>
    <scope>NUCLEOTIDE SEQUENCE [LARGE SCALE GENOMIC DNA]</scope>
    <source>
        <strain evidence="2 3">PAC68</strain>
    </source>
</reference>
<organism evidence="2 3">
    <name type="scientific">Bradyrhizobium jicamae</name>
    <dbReference type="NCBI Taxonomy" id="280332"/>
    <lineage>
        <taxon>Bacteria</taxon>
        <taxon>Pseudomonadati</taxon>
        <taxon>Pseudomonadota</taxon>
        <taxon>Alphaproteobacteria</taxon>
        <taxon>Hyphomicrobiales</taxon>
        <taxon>Nitrobacteraceae</taxon>
        <taxon>Bradyrhizobium</taxon>
    </lineage>
</organism>
<dbReference type="PANTHER" id="PTHR35006:SF4">
    <property type="entry name" value="BLR7706 PROTEIN"/>
    <property type="match status" value="1"/>
</dbReference>